<dbReference type="Proteomes" id="UP001529510">
    <property type="component" value="Unassembled WGS sequence"/>
</dbReference>
<dbReference type="EMBL" id="JAMKFB020000003">
    <property type="protein sequence ID" value="KAL0198447.1"/>
    <property type="molecule type" value="Genomic_DNA"/>
</dbReference>
<evidence type="ECO:0000313" key="2">
    <source>
        <dbReference type="Proteomes" id="UP001529510"/>
    </source>
</evidence>
<gene>
    <name evidence="1" type="ORF">M9458_006987</name>
</gene>
<feature type="non-terminal residue" evidence="1">
    <location>
        <position position="1"/>
    </location>
</feature>
<keyword evidence="2" id="KW-1185">Reference proteome</keyword>
<reference evidence="1 2" key="1">
    <citation type="submission" date="2024-05" db="EMBL/GenBank/DDBJ databases">
        <title>Genome sequencing and assembly of Indian major carp, Cirrhinus mrigala (Hamilton, 1822).</title>
        <authorList>
            <person name="Mohindra V."/>
            <person name="Chowdhury L.M."/>
            <person name="Lal K."/>
            <person name="Jena J.K."/>
        </authorList>
    </citation>
    <scope>NUCLEOTIDE SEQUENCE [LARGE SCALE GENOMIC DNA]</scope>
    <source>
        <strain evidence="1">CM1030</strain>
        <tissue evidence="1">Blood</tissue>
    </source>
</reference>
<feature type="non-terminal residue" evidence="1">
    <location>
        <position position="50"/>
    </location>
</feature>
<organism evidence="1 2">
    <name type="scientific">Cirrhinus mrigala</name>
    <name type="common">Mrigala</name>
    <dbReference type="NCBI Taxonomy" id="683832"/>
    <lineage>
        <taxon>Eukaryota</taxon>
        <taxon>Metazoa</taxon>
        <taxon>Chordata</taxon>
        <taxon>Craniata</taxon>
        <taxon>Vertebrata</taxon>
        <taxon>Euteleostomi</taxon>
        <taxon>Actinopterygii</taxon>
        <taxon>Neopterygii</taxon>
        <taxon>Teleostei</taxon>
        <taxon>Ostariophysi</taxon>
        <taxon>Cypriniformes</taxon>
        <taxon>Cyprinidae</taxon>
        <taxon>Labeoninae</taxon>
        <taxon>Labeonini</taxon>
        <taxon>Cirrhinus</taxon>
    </lineage>
</organism>
<evidence type="ECO:0000313" key="1">
    <source>
        <dbReference type="EMBL" id="KAL0198447.1"/>
    </source>
</evidence>
<sequence>MNCLTSAREAQSLSLPCLPRPLISPWTHTERMEMDSGRTQKFRLFQGQGA</sequence>
<comment type="caution">
    <text evidence="1">The sequence shown here is derived from an EMBL/GenBank/DDBJ whole genome shotgun (WGS) entry which is preliminary data.</text>
</comment>
<name>A0ABD0RKQ8_CIRMR</name>
<dbReference type="AlphaFoldDB" id="A0ABD0RKQ8"/>
<accession>A0ABD0RKQ8</accession>
<protein>
    <submittedName>
        <fullName evidence="1">Uncharacterized protein</fullName>
    </submittedName>
</protein>
<proteinExistence type="predicted"/>